<keyword evidence="3" id="KW-1185">Reference proteome</keyword>
<keyword evidence="1" id="KW-0812">Transmembrane</keyword>
<dbReference type="Proteomes" id="UP001519289">
    <property type="component" value="Unassembled WGS sequence"/>
</dbReference>
<proteinExistence type="predicted"/>
<feature type="transmembrane region" description="Helical" evidence="1">
    <location>
        <begin position="72"/>
        <end position="93"/>
    </location>
</feature>
<gene>
    <name evidence="2" type="ORF">J2Z79_001541</name>
</gene>
<keyword evidence="1" id="KW-1133">Transmembrane helix</keyword>
<evidence type="ECO:0000313" key="2">
    <source>
        <dbReference type="EMBL" id="MBP2018142.1"/>
    </source>
</evidence>
<sequence>MRRWGTHLTAICGGLASVWAAGLVWPLVLDERTNTFSWGYFAVSRALLALAGFLLLAPLVWQRPRGHHRVALHWGLLAVYGVVGVILAAAHPLTMLLVTNGAGALGRLLGQLALAPFLSAFGAVLVGAGTAHAFGRPEAE</sequence>
<keyword evidence="1" id="KW-0472">Membrane</keyword>
<organism evidence="2 3">
    <name type="scientific">Symbiobacterium terraclitae</name>
    <dbReference type="NCBI Taxonomy" id="557451"/>
    <lineage>
        <taxon>Bacteria</taxon>
        <taxon>Bacillati</taxon>
        <taxon>Bacillota</taxon>
        <taxon>Clostridia</taxon>
        <taxon>Eubacteriales</taxon>
        <taxon>Symbiobacteriaceae</taxon>
        <taxon>Symbiobacterium</taxon>
    </lineage>
</organism>
<reference evidence="2 3" key="1">
    <citation type="submission" date="2021-03" db="EMBL/GenBank/DDBJ databases">
        <title>Genomic Encyclopedia of Type Strains, Phase IV (KMG-IV): sequencing the most valuable type-strain genomes for metagenomic binning, comparative biology and taxonomic classification.</title>
        <authorList>
            <person name="Goeker M."/>
        </authorList>
    </citation>
    <scope>NUCLEOTIDE SEQUENCE [LARGE SCALE GENOMIC DNA]</scope>
    <source>
        <strain evidence="2 3">DSM 27138</strain>
    </source>
</reference>
<accession>A0ABS4JRI7</accession>
<comment type="caution">
    <text evidence="2">The sequence shown here is derived from an EMBL/GenBank/DDBJ whole genome shotgun (WGS) entry which is preliminary data.</text>
</comment>
<dbReference type="RefSeq" id="WP_209466279.1">
    <property type="nucleotide sequence ID" value="NZ_JAGGLG010000010.1"/>
</dbReference>
<dbReference type="EMBL" id="JAGGLG010000010">
    <property type="protein sequence ID" value="MBP2018142.1"/>
    <property type="molecule type" value="Genomic_DNA"/>
</dbReference>
<feature type="transmembrane region" description="Helical" evidence="1">
    <location>
        <begin position="36"/>
        <end position="60"/>
    </location>
</feature>
<evidence type="ECO:0000313" key="3">
    <source>
        <dbReference type="Proteomes" id="UP001519289"/>
    </source>
</evidence>
<feature type="transmembrane region" description="Helical" evidence="1">
    <location>
        <begin position="113"/>
        <end position="134"/>
    </location>
</feature>
<evidence type="ECO:0000256" key="1">
    <source>
        <dbReference type="SAM" id="Phobius"/>
    </source>
</evidence>
<name>A0ABS4JRI7_9FIRM</name>
<protein>
    <submittedName>
        <fullName evidence="2">Uncharacterized protein</fullName>
    </submittedName>
</protein>